<dbReference type="GO" id="GO:0003700">
    <property type="term" value="F:DNA-binding transcription factor activity"/>
    <property type="evidence" value="ECO:0007669"/>
    <property type="project" value="InterPro"/>
</dbReference>
<dbReference type="Pfam" id="PF00376">
    <property type="entry name" value="MerR"/>
    <property type="match status" value="1"/>
</dbReference>
<dbReference type="InterPro" id="IPR000551">
    <property type="entry name" value="MerR-type_HTH_dom"/>
</dbReference>
<evidence type="ECO:0000256" key="6">
    <source>
        <dbReference type="SAM" id="MobiDB-lite"/>
    </source>
</evidence>
<dbReference type="InterPro" id="IPR015358">
    <property type="entry name" value="Tscrpt_reg_MerR_DNA-bd"/>
</dbReference>
<keyword evidence="5" id="KW-0804">Transcription</keyword>
<evidence type="ECO:0000259" key="7">
    <source>
        <dbReference type="PROSITE" id="PS50937"/>
    </source>
</evidence>
<keyword evidence="3" id="KW-0805">Transcription regulation</keyword>
<keyword evidence="4" id="KW-0238">DNA-binding</keyword>
<accession>A0A2U2J4E2</accession>
<name>A0A2U2J4E2_9SPHN</name>
<reference evidence="8 9" key="1">
    <citation type="submission" date="2018-05" db="EMBL/GenBank/DDBJ databases">
        <title>Genome of Sphingosinicella humi QZX222.</title>
        <authorList>
            <person name="Qiao Z."/>
            <person name="Wang G."/>
        </authorList>
    </citation>
    <scope>NUCLEOTIDE SEQUENCE [LARGE SCALE GENOMIC DNA]</scope>
    <source>
        <strain evidence="8 9">QZX222</strain>
    </source>
</reference>
<keyword evidence="9" id="KW-1185">Reference proteome</keyword>
<keyword evidence="2" id="KW-0963">Cytoplasm</keyword>
<dbReference type="InterPro" id="IPR047057">
    <property type="entry name" value="MerR_fam"/>
</dbReference>
<dbReference type="EMBL" id="QFFF01000001">
    <property type="protein sequence ID" value="PWG03210.1"/>
    <property type="molecule type" value="Genomic_DNA"/>
</dbReference>
<evidence type="ECO:0000256" key="5">
    <source>
        <dbReference type="ARBA" id="ARBA00023163"/>
    </source>
</evidence>
<dbReference type="CDD" id="cd01108">
    <property type="entry name" value="HTH_CueR"/>
    <property type="match status" value="1"/>
</dbReference>
<dbReference type="Pfam" id="PF09278">
    <property type="entry name" value="MerR-DNA-bind"/>
    <property type="match status" value="1"/>
</dbReference>
<sequence length="142" mass="16001">MNIGQAGDLSGLPPKTIRYYEDIGLISSARRDNGYRDYSMREVHELRFIARARSLGFTVEECRHLLELYRDKGRASSEVREAALSHVATIRAKIGELQAMEHTLTELIERCAGDGRPDCPIIEELSGERPSPSRAETSKRIN</sequence>
<evidence type="ECO:0000313" key="8">
    <source>
        <dbReference type="EMBL" id="PWG03210.1"/>
    </source>
</evidence>
<dbReference type="RefSeq" id="WP_109271349.1">
    <property type="nucleotide sequence ID" value="NZ_QFFF01000001.1"/>
</dbReference>
<dbReference type="PROSITE" id="PS50937">
    <property type="entry name" value="HTH_MERR_2"/>
    <property type="match status" value="1"/>
</dbReference>
<evidence type="ECO:0000313" key="9">
    <source>
        <dbReference type="Proteomes" id="UP000245916"/>
    </source>
</evidence>
<proteinExistence type="predicted"/>
<dbReference type="OrthoDB" id="9802944at2"/>
<dbReference type="GO" id="GO:0045893">
    <property type="term" value="P:positive regulation of DNA-templated transcription"/>
    <property type="evidence" value="ECO:0007669"/>
    <property type="project" value="InterPro"/>
</dbReference>
<comment type="subcellular location">
    <subcellularLocation>
        <location evidence="1">Cytoplasm</location>
    </subcellularLocation>
</comment>
<protein>
    <submittedName>
        <fullName evidence="8">Cu(I)-responsive transcriptional regulator</fullName>
    </submittedName>
</protein>
<feature type="domain" description="HTH merR-type" evidence="7">
    <location>
        <begin position="1"/>
        <end position="68"/>
    </location>
</feature>
<dbReference type="PANTHER" id="PTHR30204">
    <property type="entry name" value="REDOX-CYCLING DRUG-SENSING TRANSCRIPTIONAL ACTIVATOR SOXR"/>
    <property type="match status" value="1"/>
</dbReference>
<dbReference type="NCBIfam" id="TIGR02044">
    <property type="entry name" value="CueR"/>
    <property type="match status" value="1"/>
</dbReference>
<dbReference type="Proteomes" id="UP000245916">
    <property type="component" value="Unassembled WGS sequence"/>
</dbReference>
<dbReference type="Gene3D" id="1.10.1660.10">
    <property type="match status" value="1"/>
</dbReference>
<organism evidence="8 9">
    <name type="scientific">Allosphingosinicella humi</name>
    <dbReference type="NCBI Taxonomy" id="2068657"/>
    <lineage>
        <taxon>Bacteria</taxon>
        <taxon>Pseudomonadati</taxon>
        <taxon>Pseudomonadota</taxon>
        <taxon>Alphaproteobacteria</taxon>
        <taxon>Sphingomonadales</taxon>
        <taxon>Sphingomonadaceae</taxon>
        <taxon>Allosphingosinicella</taxon>
    </lineage>
</organism>
<dbReference type="GO" id="GO:0005507">
    <property type="term" value="F:copper ion binding"/>
    <property type="evidence" value="ECO:0007669"/>
    <property type="project" value="InterPro"/>
</dbReference>
<evidence type="ECO:0000256" key="4">
    <source>
        <dbReference type="ARBA" id="ARBA00023125"/>
    </source>
</evidence>
<dbReference type="AlphaFoldDB" id="A0A2U2J4E2"/>
<evidence type="ECO:0000256" key="2">
    <source>
        <dbReference type="ARBA" id="ARBA00022490"/>
    </source>
</evidence>
<dbReference type="GO" id="GO:0005737">
    <property type="term" value="C:cytoplasm"/>
    <property type="evidence" value="ECO:0007669"/>
    <property type="project" value="UniProtKB-SubCell"/>
</dbReference>
<comment type="caution">
    <text evidence="8">The sequence shown here is derived from an EMBL/GenBank/DDBJ whole genome shotgun (WGS) entry which is preliminary data.</text>
</comment>
<dbReference type="PANTHER" id="PTHR30204:SF94">
    <property type="entry name" value="HEAVY METAL-DEPENDENT TRANSCRIPTIONAL REGULATOR HI_0293-RELATED"/>
    <property type="match status" value="1"/>
</dbReference>
<dbReference type="SMART" id="SM00422">
    <property type="entry name" value="HTH_MERR"/>
    <property type="match status" value="1"/>
</dbReference>
<feature type="region of interest" description="Disordered" evidence="6">
    <location>
        <begin position="123"/>
        <end position="142"/>
    </location>
</feature>
<dbReference type="SUPFAM" id="SSF46955">
    <property type="entry name" value="Putative DNA-binding domain"/>
    <property type="match status" value="1"/>
</dbReference>
<dbReference type="InterPro" id="IPR011789">
    <property type="entry name" value="CueR"/>
</dbReference>
<dbReference type="GO" id="GO:0003677">
    <property type="term" value="F:DNA binding"/>
    <property type="evidence" value="ECO:0007669"/>
    <property type="project" value="UniProtKB-KW"/>
</dbReference>
<dbReference type="PRINTS" id="PR00040">
    <property type="entry name" value="HTHMERR"/>
</dbReference>
<evidence type="ECO:0000256" key="1">
    <source>
        <dbReference type="ARBA" id="ARBA00004496"/>
    </source>
</evidence>
<evidence type="ECO:0000256" key="3">
    <source>
        <dbReference type="ARBA" id="ARBA00023015"/>
    </source>
</evidence>
<gene>
    <name evidence="8" type="primary">cueR</name>
    <name evidence="8" type="ORF">DF286_10285</name>
</gene>
<dbReference type="InterPro" id="IPR009061">
    <property type="entry name" value="DNA-bd_dom_put_sf"/>
</dbReference>